<dbReference type="EC" id="3.-.-.-" evidence="3"/>
<dbReference type="Pfam" id="PF08282">
    <property type="entry name" value="Hydrolase_3"/>
    <property type="match status" value="1"/>
</dbReference>
<dbReference type="InterPro" id="IPR000150">
    <property type="entry name" value="Cof"/>
</dbReference>
<evidence type="ECO:0000313" key="3">
    <source>
        <dbReference type="EMBL" id="WXL28502.1"/>
    </source>
</evidence>
<dbReference type="Gene3D" id="3.30.1240.10">
    <property type="match status" value="1"/>
</dbReference>
<keyword evidence="3" id="KW-0378">Hydrolase</keyword>
<organism evidence="3 4">
    <name type="scientific">[Mycoplasma] gypis</name>
    <dbReference type="NCBI Taxonomy" id="92404"/>
    <lineage>
        <taxon>Bacteria</taxon>
        <taxon>Bacillati</taxon>
        <taxon>Mycoplasmatota</taxon>
        <taxon>Mycoplasmoidales</taxon>
        <taxon>Metamycoplasmataceae</taxon>
        <taxon>Metamycoplasma</taxon>
    </lineage>
</organism>
<proteinExistence type="inferred from homology"/>
<dbReference type="SUPFAM" id="SSF56784">
    <property type="entry name" value="HAD-like"/>
    <property type="match status" value="1"/>
</dbReference>
<dbReference type="Gene3D" id="3.40.50.1000">
    <property type="entry name" value="HAD superfamily/HAD-like"/>
    <property type="match status" value="1"/>
</dbReference>
<comment type="cofactor">
    <cofactor evidence="1">
        <name>Mg(2+)</name>
        <dbReference type="ChEBI" id="CHEBI:18420"/>
    </cofactor>
</comment>
<accession>A0ABZ2RNE2</accession>
<evidence type="ECO:0000313" key="4">
    <source>
        <dbReference type="Proteomes" id="UP001460679"/>
    </source>
</evidence>
<keyword evidence="4" id="KW-1185">Reference proteome</keyword>
<evidence type="ECO:0000256" key="2">
    <source>
        <dbReference type="ARBA" id="ARBA00034778"/>
    </source>
</evidence>
<dbReference type="SFLD" id="SFLDG01140">
    <property type="entry name" value="C2.B:_Phosphomannomutase_and_P"/>
    <property type="match status" value="1"/>
</dbReference>
<reference evidence="3" key="1">
    <citation type="submission" date="2024-03" db="EMBL/GenBank/DDBJ databases">
        <title>Complete genome sequence of Mycoplasma gypis type strain B1/T1.</title>
        <authorList>
            <person name="Spergser J."/>
        </authorList>
    </citation>
    <scope>NUCLEOTIDE SEQUENCE [LARGE SCALE GENOMIC DNA]</scope>
    <source>
        <strain evidence="3">B1/T1</strain>
    </source>
</reference>
<sequence length="277" mass="31868">MNLKNLKYFIFDLDGTLLNSQKQIDPRTLQTIINLKKQGKKFSINTGRTPFLSLQFMDQIKPDFPCSFCNGALIYDWKTKTFISKNQIGIEDAKKAFNVLIEQKATTLVYTQDKIYYKKFMDESKWIQFIQRTNDLLEPQYRGEVKEIDLNTFKLEDHEVYKIICITDEVVGDLSVIRKELDALKDCYPLQSNSAILDIIPKNIDKGTGLQYLVDNGYVNLDETCVFGDENNDVPMFKVAKYSTALGQARDIIKEQVTFVTESNDNNGIGLFLEKTV</sequence>
<dbReference type="PANTHER" id="PTHR10000">
    <property type="entry name" value="PHOSPHOSERINE PHOSPHATASE"/>
    <property type="match status" value="1"/>
</dbReference>
<dbReference type="InterPro" id="IPR036412">
    <property type="entry name" value="HAD-like_sf"/>
</dbReference>
<dbReference type="SFLD" id="SFLDS00003">
    <property type="entry name" value="Haloacid_Dehalogenase"/>
    <property type="match status" value="1"/>
</dbReference>
<dbReference type="PROSITE" id="PS01228">
    <property type="entry name" value="COF_1"/>
    <property type="match status" value="1"/>
</dbReference>
<gene>
    <name evidence="3" type="ORF">WG616_00500</name>
</gene>
<name>A0ABZ2RNE2_9BACT</name>
<dbReference type="NCBIfam" id="TIGR00099">
    <property type="entry name" value="Cof-subfamily"/>
    <property type="match status" value="1"/>
</dbReference>
<dbReference type="GO" id="GO:0016787">
    <property type="term" value="F:hydrolase activity"/>
    <property type="evidence" value="ECO:0007669"/>
    <property type="project" value="UniProtKB-KW"/>
</dbReference>
<evidence type="ECO:0000256" key="1">
    <source>
        <dbReference type="ARBA" id="ARBA00001946"/>
    </source>
</evidence>
<comment type="similarity">
    <text evidence="2">Belongs to the HAD-like hydrolase superfamily. Cof family.</text>
</comment>
<dbReference type="InterPro" id="IPR023214">
    <property type="entry name" value="HAD_sf"/>
</dbReference>
<dbReference type="EMBL" id="CP148066">
    <property type="protein sequence ID" value="WXL28502.1"/>
    <property type="molecule type" value="Genomic_DNA"/>
</dbReference>
<dbReference type="InterPro" id="IPR006379">
    <property type="entry name" value="HAD-SF_hydro_IIB"/>
</dbReference>
<dbReference type="RefSeq" id="WP_205498724.1">
    <property type="nucleotide sequence ID" value="NZ_CP148066.1"/>
</dbReference>
<protein>
    <submittedName>
        <fullName evidence="3">HAD family hydrolase</fullName>
        <ecNumber evidence="3">3.-.-.-</ecNumber>
    </submittedName>
</protein>
<dbReference type="NCBIfam" id="TIGR01484">
    <property type="entry name" value="HAD-SF-IIB"/>
    <property type="match status" value="1"/>
</dbReference>
<dbReference type="Proteomes" id="UP001460679">
    <property type="component" value="Chromosome"/>
</dbReference>
<dbReference type="PANTHER" id="PTHR10000:SF8">
    <property type="entry name" value="HAD SUPERFAMILY HYDROLASE-LIKE, TYPE 3"/>
    <property type="match status" value="1"/>
</dbReference>